<accession>K1RCI3</accession>
<dbReference type="PANTHER" id="PTHR24104">
    <property type="entry name" value="E3 UBIQUITIN-PROTEIN LIGASE NHLRC1-RELATED"/>
    <property type="match status" value="1"/>
</dbReference>
<protein>
    <submittedName>
        <fullName evidence="1">Tripartite motif-containing protein 2</fullName>
    </submittedName>
</protein>
<dbReference type="GO" id="GO:0000209">
    <property type="term" value="P:protein polyubiquitination"/>
    <property type="evidence" value="ECO:0007669"/>
    <property type="project" value="TreeGrafter"/>
</dbReference>
<proteinExistence type="predicted"/>
<dbReference type="InterPro" id="IPR011042">
    <property type="entry name" value="6-blade_b-propeller_TolB-like"/>
</dbReference>
<dbReference type="AlphaFoldDB" id="K1RCI3"/>
<dbReference type="HOGENOM" id="CLU_007742_4_1_1"/>
<evidence type="ECO:0000313" key="1">
    <source>
        <dbReference type="EMBL" id="EKC31831.1"/>
    </source>
</evidence>
<dbReference type="InParanoid" id="K1RCI3"/>
<dbReference type="EMBL" id="JH817660">
    <property type="protein sequence ID" value="EKC31831.1"/>
    <property type="molecule type" value="Genomic_DNA"/>
</dbReference>
<organism evidence="1">
    <name type="scientific">Magallana gigas</name>
    <name type="common">Pacific oyster</name>
    <name type="synonym">Crassostrea gigas</name>
    <dbReference type="NCBI Taxonomy" id="29159"/>
    <lineage>
        <taxon>Eukaryota</taxon>
        <taxon>Metazoa</taxon>
        <taxon>Spiralia</taxon>
        <taxon>Lophotrochozoa</taxon>
        <taxon>Mollusca</taxon>
        <taxon>Bivalvia</taxon>
        <taxon>Autobranchia</taxon>
        <taxon>Pteriomorphia</taxon>
        <taxon>Ostreida</taxon>
        <taxon>Ostreoidea</taxon>
        <taxon>Ostreidae</taxon>
        <taxon>Magallana</taxon>
    </lineage>
</organism>
<dbReference type="PROSITE" id="PS51125">
    <property type="entry name" value="NHL"/>
    <property type="match status" value="1"/>
</dbReference>
<dbReference type="InterPro" id="IPR050952">
    <property type="entry name" value="TRIM-NHL_E3_ligases"/>
</dbReference>
<dbReference type="GO" id="GO:0061630">
    <property type="term" value="F:ubiquitin protein ligase activity"/>
    <property type="evidence" value="ECO:0007669"/>
    <property type="project" value="TreeGrafter"/>
</dbReference>
<dbReference type="SUPFAM" id="SSF101898">
    <property type="entry name" value="NHL repeat"/>
    <property type="match status" value="1"/>
</dbReference>
<dbReference type="GO" id="GO:0043161">
    <property type="term" value="P:proteasome-mediated ubiquitin-dependent protein catabolic process"/>
    <property type="evidence" value="ECO:0007669"/>
    <property type="project" value="TreeGrafter"/>
</dbReference>
<sequence>MHSDDKKAKVVRYSGSKEKQTIEFNDKGQPLYSSRDIKYIKENKNLDICVADYTAGAVVVVNQAGKLRFTFTGLPSSTKTSFRPYGITTDSQGRILVADLGNHRIHVIDQDGQFLRFIDNCNIHRPWGLCVDARDNLFVAENGRGIIKKVQYNN</sequence>
<dbReference type="Pfam" id="PF01436">
    <property type="entry name" value="NHL"/>
    <property type="match status" value="1"/>
</dbReference>
<dbReference type="PANTHER" id="PTHR24104:SF57">
    <property type="entry name" value="BEE-MILK PROTEIN"/>
    <property type="match status" value="1"/>
</dbReference>
<gene>
    <name evidence="1" type="ORF">CGI_10017411</name>
</gene>
<name>K1RCI3_MAGGI</name>
<dbReference type="InterPro" id="IPR001258">
    <property type="entry name" value="NHL_repeat"/>
</dbReference>
<dbReference type="Gene3D" id="2.120.10.30">
    <property type="entry name" value="TolB, C-terminal domain"/>
    <property type="match status" value="1"/>
</dbReference>
<reference evidence="1" key="1">
    <citation type="journal article" date="2012" name="Nature">
        <title>The oyster genome reveals stress adaptation and complexity of shell formation.</title>
        <authorList>
            <person name="Zhang G."/>
            <person name="Fang X."/>
            <person name="Guo X."/>
            <person name="Li L."/>
            <person name="Luo R."/>
            <person name="Xu F."/>
            <person name="Yang P."/>
            <person name="Zhang L."/>
            <person name="Wang X."/>
            <person name="Qi H."/>
            <person name="Xiong Z."/>
            <person name="Que H."/>
            <person name="Xie Y."/>
            <person name="Holland P.W."/>
            <person name="Paps J."/>
            <person name="Zhu Y."/>
            <person name="Wu F."/>
            <person name="Chen Y."/>
            <person name="Wang J."/>
            <person name="Peng C."/>
            <person name="Meng J."/>
            <person name="Yang L."/>
            <person name="Liu J."/>
            <person name="Wen B."/>
            <person name="Zhang N."/>
            <person name="Huang Z."/>
            <person name="Zhu Q."/>
            <person name="Feng Y."/>
            <person name="Mount A."/>
            <person name="Hedgecock D."/>
            <person name="Xu Z."/>
            <person name="Liu Y."/>
            <person name="Domazet-Loso T."/>
            <person name="Du Y."/>
            <person name="Sun X."/>
            <person name="Zhang S."/>
            <person name="Liu B."/>
            <person name="Cheng P."/>
            <person name="Jiang X."/>
            <person name="Li J."/>
            <person name="Fan D."/>
            <person name="Wang W."/>
            <person name="Fu W."/>
            <person name="Wang T."/>
            <person name="Wang B."/>
            <person name="Zhang J."/>
            <person name="Peng Z."/>
            <person name="Li Y."/>
            <person name="Li N."/>
            <person name="Wang J."/>
            <person name="Chen M."/>
            <person name="He Y."/>
            <person name="Tan F."/>
            <person name="Song X."/>
            <person name="Zheng Q."/>
            <person name="Huang R."/>
            <person name="Yang H."/>
            <person name="Du X."/>
            <person name="Chen L."/>
            <person name="Yang M."/>
            <person name="Gaffney P.M."/>
            <person name="Wang S."/>
            <person name="Luo L."/>
            <person name="She Z."/>
            <person name="Ming Y."/>
            <person name="Huang W."/>
            <person name="Zhang S."/>
            <person name="Huang B."/>
            <person name="Zhang Y."/>
            <person name="Qu T."/>
            <person name="Ni P."/>
            <person name="Miao G."/>
            <person name="Wang J."/>
            <person name="Wang Q."/>
            <person name="Steinberg C.E."/>
            <person name="Wang H."/>
            <person name="Li N."/>
            <person name="Qian L."/>
            <person name="Zhang G."/>
            <person name="Li Y."/>
            <person name="Yang H."/>
            <person name="Liu X."/>
            <person name="Wang J."/>
            <person name="Yin Y."/>
            <person name="Wang J."/>
        </authorList>
    </citation>
    <scope>NUCLEOTIDE SEQUENCE [LARGE SCALE GENOMIC DNA]</scope>
    <source>
        <strain evidence="1">05x7-T-G4-1.051#20</strain>
    </source>
</reference>